<gene>
    <name evidence="2" type="ORF">BDD18_0735</name>
</gene>
<keyword evidence="1" id="KW-0175">Coiled coil</keyword>
<dbReference type="Proteomes" id="UP000316993">
    <property type="component" value="Unassembled WGS sequence"/>
</dbReference>
<sequence>MSLAQRKEIFRMTTSNGPAIAEMQAQIAQLQEQIRTHEVAIAELREKETELKTIVSTLQEMEKFMRESGVRRG</sequence>
<comment type="caution">
    <text evidence="2">The sequence shown here is derived from an EMBL/GenBank/DDBJ whole genome shotgun (WGS) entry which is preliminary data.</text>
</comment>
<evidence type="ECO:0000256" key="1">
    <source>
        <dbReference type="SAM" id="Coils"/>
    </source>
</evidence>
<dbReference type="EMBL" id="VFPV01000001">
    <property type="protein sequence ID" value="TQN07599.1"/>
    <property type="molecule type" value="Genomic_DNA"/>
</dbReference>
<name>A0A543LJQ0_9BURK</name>
<dbReference type="AlphaFoldDB" id="A0A543LJQ0"/>
<protein>
    <submittedName>
        <fullName evidence="2">Uncharacterized protein</fullName>
    </submittedName>
</protein>
<accession>A0A543LJQ0</accession>
<evidence type="ECO:0000313" key="2">
    <source>
        <dbReference type="EMBL" id="TQN07599.1"/>
    </source>
</evidence>
<feature type="coiled-coil region" evidence="1">
    <location>
        <begin position="20"/>
        <end position="61"/>
    </location>
</feature>
<proteinExistence type="predicted"/>
<organism evidence="2 3">
    <name type="scientific">Acidovorax temperans</name>
    <dbReference type="NCBI Taxonomy" id="80878"/>
    <lineage>
        <taxon>Bacteria</taxon>
        <taxon>Pseudomonadati</taxon>
        <taxon>Pseudomonadota</taxon>
        <taxon>Betaproteobacteria</taxon>
        <taxon>Burkholderiales</taxon>
        <taxon>Comamonadaceae</taxon>
        <taxon>Acidovorax</taxon>
    </lineage>
</organism>
<evidence type="ECO:0000313" key="3">
    <source>
        <dbReference type="Proteomes" id="UP000316993"/>
    </source>
</evidence>
<reference evidence="2 3" key="1">
    <citation type="submission" date="2019-06" db="EMBL/GenBank/DDBJ databases">
        <title>Genomic Encyclopedia of Archaeal and Bacterial Type Strains, Phase II (KMG-II): from individual species to whole genera.</title>
        <authorList>
            <person name="Goeker M."/>
        </authorList>
    </citation>
    <scope>NUCLEOTIDE SEQUENCE [LARGE SCALE GENOMIC DNA]</scope>
    <source>
        <strain evidence="2 3">DSM 7270</strain>
    </source>
</reference>